<dbReference type="RefSeq" id="WP_014777644.1">
    <property type="nucleotide sequence ID" value="NC_018012.1"/>
</dbReference>
<sequence length="95" mass="10956">MNDANNDAGIIVALLDRMRTQRLPRALDIKSKVDRGERLDSFDIQFLQEVFEDSKALQPRWEQHPEMNAIIGTIVHLYHEITSKALENEERADPA</sequence>
<gene>
    <name evidence="1" type="ordered locus">Thivi_1130</name>
</gene>
<dbReference type="EMBL" id="CP003154">
    <property type="protein sequence ID" value="AFL73160.1"/>
    <property type="molecule type" value="Genomic_DNA"/>
</dbReference>
<dbReference type="eggNOG" id="ENOG50337X1">
    <property type="taxonomic scope" value="Bacteria"/>
</dbReference>
<reference evidence="1 2" key="1">
    <citation type="submission" date="2012-06" db="EMBL/GenBank/DDBJ databases">
        <title>Complete sequence of Thiocystis violascens DSM 198.</title>
        <authorList>
            <consortium name="US DOE Joint Genome Institute"/>
            <person name="Lucas S."/>
            <person name="Han J."/>
            <person name="Lapidus A."/>
            <person name="Cheng J.-F."/>
            <person name="Goodwin L."/>
            <person name="Pitluck S."/>
            <person name="Peters L."/>
            <person name="Ovchinnikova G."/>
            <person name="Teshima H."/>
            <person name="Detter J.C."/>
            <person name="Han C."/>
            <person name="Tapia R."/>
            <person name="Land M."/>
            <person name="Hauser L."/>
            <person name="Kyrpides N."/>
            <person name="Ivanova N."/>
            <person name="Pagani I."/>
            <person name="Vogl K."/>
            <person name="Liu Z."/>
            <person name="Frigaard N.-U."/>
            <person name="Bryant D."/>
            <person name="Woyke T."/>
        </authorList>
    </citation>
    <scope>NUCLEOTIDE SEQUENCE [LARGE SCALE GENOMIC DNA]</scope>
    <source>
        <strain evidence="2">ATCC 17096 / DSM 198 / 6111</strain>
    </source>
</reference>
<keyword evidence="2" id="KW-1185">Reference proteome</keyword>
<evidence type="ECO:0000313" key="1">
    <source>
        <dbReference type="EMBL" id="AFL73160.1"/>
    </source>
</evidence>
<name>I3Y842_THIV6</name>
<dbReference type="Proteomes" id="UP000006062">
    <property type="component" value="Chromosome"/>
</dbReference>
<evidence type="ECO:0000313" key="2">
    <source>
        <dbReference type="Proteomes" id="UP000006062"/>
    </source>
</evidence>
<dbReference type="OrthoDB" id="6025396at2"/>
<dbReference type="HOGENOM" id="CLU_183866_0_0_6"/>
<dbReference type="AlphaFoldDB" id="I3Y842"/>
<dbReference type="STRING" id="765911.Thivi_1130"/>
<organism evidence="1 2">
    <name type="scientific">Thiocystis violascens (strain ATCC 17096 / DSM 198 / 6111)</name>
    <name type="common">Chromatium violascens</name>
    <dbReference type="NCBI Taxonomy" id="765911"/>
    <lineage>
        <taxon>Bacteria</taxon>
        <taxon>Pseudomonadati</taxon>
        <taxon>Pseudomonadota</taxon>
        <taxon>Gammaproteobacteria</taxon>
        <taxon>Chromatiales</taxon>
        <taxon>Chromatiaceae</taxon>
        <taxon>Thiocystis</taxon>
    </lineage>
</organism>
<accession>I3Y842</accession>
<protein>
    <submittedName>
        <fullName evidence="1">Uncharacterized protein</fullName>
    </submittedName>
</protein>
<proteinExistence type="predicted"/>
<dbReference type="KEGG" id="tvi:Thivi_1130"/>